<evidence type="ECO:0000313" key="2">
    <source>
        <dbReference type="Proteomes" id="UP000075394"/>
    </source>
</evidence>
<dbReference type="Proteomes" id="UP000075394">
    <property type="component" value="Unassembled WGS sequence"/>
</dbReference>
<comment type="caution">
    <text evidence="1">The sequence shown here is derived from an EMBL/GenBank/DDBJ whole genome shotgun (WGS) entry which is preliminary data.</text>
</comment>
<evidence type="ECO:0000313" key="1">
    <source>
        <dbReference type="EMBL" id="KXV09768.1"/>
    </source>
</evidence>
<proteinExistence type="predicted"/>
<accession>A0AB34XJ83</accession>
<dbReference type="EMBL" id="LHZD01000013">
    <property type="protein sequence ID" value="KXV09768.1"/>
    <property type="molecule type" value="Genomic_DNA"/>
</dbReference>
<sequence>MVSMELQAFYILILPLSLNSFINSSEMKIYIWMNIPLNDSTSIWEICKKFATCHLTQGSP</sequence>
<protein>
    <submittedName>
        <fullName evidence="1">Uncharacterized protein</fullName>
    </submittedName>
</protein>
<dbReference type="AlphaFoldDB" id="A0AB34XJ83"/>
<organism evidence="1 2">
    <name type="scientific">Gluconobacter oxydans</name>
    <name type="common">Gluconobacter suboxydans</name>
    <dbReference type="NCBI Taxonomy" id="442"/>
    <lineage>
        <taxon>Bacteria</taxon>
        <taxon>Pseudomonadati</taxon>
        <taxon>Pseudomonadota</taxon>
        <taxon>Alphaproteobacteria</taxon>
        <taxon>Acetobacterales</taxon>
        <taxon>Acetobacteraceae</taxon>
        <taxon>Gluconobacter</taxon>
    </lineage>
</organism>
<name>A0AB34XJ83_GLUOY</name>
<reference evidence="1 2" key="1">
    <citation type="submission" date="2015-06" db="EMBL/GenBank/DDBJ databases">
        <title>Improved classification and identification of acetic acid bacteria using matrix-assisted laser desorption/ionization time-of-flight mass spectrometry; Gluconobacter nephelii and Gluconobacter uchimurae are later heterotypic synonyms of Gluconobacter japonicus and Gluconobacter oxydans, respectively.</title>
        <authorList>
            <person name="Li L."/>
            <person name="Cleenwerck I."/>
            <person name="De Vuyst L."/>
            <person name="Vandamme P."/>
        </authorList>
    </citation>
    <scope>NUCLEOTIDE SEQUENCE [LARGE SCALE GENOMIC DNA]</scope>
    <source>
        <strain evidence="1 2">LMG 1386</strain>
    </source>
</reference>
<gene>
    <name evidence="1" type="ORF">AD931_02570</name>
</gene>